<gene>
    <name evidence="2" type="ORF">EV702DRAFT_1234022</name>
</gene>
<sequence>MNTPDSSKKRPMSQIASRCEDMKIDVKRPKLERLDAEPMLLLPPFRQTPGPITVSQTYVRKTNSGALGGRSEGLRAWELTIEEKEVTAPSMENHDVGNSFSPLRRSWSNSFDADEANLAAPKSRRVTVEDVADEGEVVEGGGRYFQQCSDAGWTLREGETEFERYRKYKEGMGEDEWAPFCDEEEWGLAEWLVKSLGQTRTDEFLKLPITQNRMQPSFHNNRSFLKKVDELPHGATWSCKKISVQGNRTDEKGEPLHEDVELWMCNPVECIKDLIGNPLFKDHMVYTPAHWWCDMQKKLPVGATIAPIILATDKTCLSQFRGDKSAYPVYLSIGNIAKEKRRQTSARATVLIGYLPSGKLDCFTPDEHSLASYRLFHHCMSLLLQPLVAAGEDSVEMVCADSLIRRVYLILAAYVADFPEQCLVACCKENRCLKCVVAADERGNPLDSPMREPAVIKGILEKRKTGHHPAEFEEFGLRTVYAPFWANLPHSNIFLAFTPDLLHQLHKGIFKDHLVKWCLDIVGEEEMDARFKAMPDYPGLRHFKKGISMVKQWTGTEHKEMQRVFLGLLAGAVPSQVLVVARAILDFSYYAQLQVHSTESLNGLESALAIFHANKAILQELNVREHFNIPKLHQLSHYVQSILLFGATDGFNSELPERLHINFAKEVYRASNKRDYEEQMALWLQRQEAVFLRGSYLKWLLEWSQSAPTNFTHCDRGYDSDSDSDSEMEGPDAVPVNTLPILPEQQTVHFLAKTPAYPQRSVQHLVTAHGASMFLPALKLFLRNHMPHAIITPGLQDHFDIFRQVVITAPPNPLVSESPRQWRVRAMPEVLPGRGRKPGSPAKFDMALISNGIQLRTLEGMRVGQVCVIFTLPCQFGTYSRALAYIEWFTPLREPDRSSGLHHVSRSTRRLHRNAAVIHVDEIARPCHLIPKMGQAVDHGWTSANVYELASDFYLNTFIDLDTFCMSAID</sequence>
<name>A0A9P6ZTY6_9AGAM</name>
<proteinExistence type="predicted"/>
<dbReference type="InterPro" id="IPR041078">
    <property type="entry name" value="Plavaka"/>
</dbReference>
<feature type="region of interest" description="Disordered" evidence="1">
    <location>
        <begin position="714"/>
        <end position="733"/>
    </location>
</feature>
<dbReference type="Proteomes" id="UP000714275">
    <property type="component" value="Unassembled WGS sequence"/>
</dbReference>
<evidence type="ECO:0000313" key="3">
    <source>
        <dbReference type="Proteomes" id="UP000714275"/>
    </source>
</evidence>
<keyword evidence="3" id="KW-1185">Reference proteome</keyword>
<protein>
    <submittedName>
        <fullName evidence="2">Uncharacterized protein</fullName>
    </submittedName>
</protein>
<dbReference type="Pfam" id="PF18759">
    <property type="entry name" value="Plavaka"/>
    <property type="match status" value="1"/>
</dbReference>
<organism evidence="2 3">
    <name type="scientific">Suillus placidus</name>
    <dbReference type="NCBI Taxonomy" id="48579"/>
    <lineage>
        <taxon>Eukaryota</taxon>
        <taxon>Fungi</taxon>
        <taxon>Dikarya</taxon>
        <taxon>Basidiomycota</taxon>
        <taxon>Agaricomycotina</taxon>
        <taxon>Agaricomycetes</taxon>
        <taxon>Agaricomycetidae</taxon>
        <taxon>Boletales</taxon>
        <taxon>Suillineae</taxon>
        <taxon>Suillaceae</taxon>
        <taxon>Suillus</taxon>
    </lineage>
</organism>
<evidence type="ECO:0000313" key="2">
    <source>
        <dbReference type="EMBL" id="KAG1775796.1"/>
    </source>
</evidence>
<evidence type="ECO:0000256" key="1">
    <source>
        <dbReference type="SAM" id="MobiDB-lite"/>
    </source>
</evidence>
<dbReference type="AlphaFoldDB" id="A0A9P6ZTY6"/>
<feature type="compositionally biased region" description="Acidic residues" evidence="1">
    <location>
        <begin position="720"/>
        <end position="730"/>
    </location>
</feature>
<accession>A0A9P6ZTY6</accession>
<comment type="caution">
    <text evidence="2">The sequence shown here is derived from an EMBL/GenBank/DDBJ whole genome shotgun (WGS) entry which is preliminary data.</text>
</comment>
<dbReference type="EMBL" id="JABBWD010000031">
    <property type="protein sequence ID" value="KAG1775796.1"/>
    <property type="molecule type" value="Genomic_DNA"/>
</dbReference>
<reference evidence="2" key="1">
    <citation type="journal article" date="2020" name="New Phytol.">
        <title>Comparative genomics reveals dynamic genome evolution in host specialist ectomycorrhizal fungi.</title>
        <authorList>
            <person name="Lofgren L.A."/>
            <person name="Nguyen N.H."/>
            <person name="Vilgalys R."/>
            <person name="Ruytinx J."/>
            <person name="Liao H.L."/>
            <person name="Branco S."/>
            <person name="Kuo A."/>
            <person name="LaButti K."/>
            <person name="Lipzen A."/>
            <person name="Andreopoulos W."/>
            <person name="Pangilinan J."/>
            <person name="Riley R."/>
            <person name="Hundley H."/>
            <person name="Na H."/>
            <person name="Barry K."/>
            <person name="Grigoriev I.V."/>
            <person name="Stajich J.E."/>
            <person name="Kennedy P.G."/>
        </authorList>
    </citation>
    <scope>NUCLEOTIDE SEQUENCE</scope>
    <source>
        <strain evidence="2">DOB743</strain>
    </source>
</reference>
<dbReference type="OrthoDB" id="2668026at2759"/>